<dbReference type="AlphaFoldDB" id="A0A086TJ77"/>
<protein>
    <recommendedName>
        <fullName evidence="4">F-box domain-containing protein</fullName>
    </recommendedName>
</protein>
<dbReference type="EMBL" id="KN042434">
    <property type="protein sequence ID" value="KFH62004.1"/>
    <property type="molecule type" value="Genomic_DNA"/>
</dbReference>
<organism evidence="2 3">
    <name type="scientific">Podila verticillata NRRL 6337</name>
    <dbReference type="NCBI Taxonomy" id="1069443"/>
    <lineage>
        <taxon>Eukaryota</taxon>
        <taxon>Fungi</taxon>
        <taxon>Fungi incertae sedis</taxon>
        <taxon>Mucoromycota</taxon>
        <taxon>Mortierellomycotina</taxon>
        <taxon>Mortierellomycetes</taxon>
        <taxon>Mortierellales</taxon>
        <taxon>Mortierellaceae</taxon>
        <taxon>Podila</taxon>
    </lineage>
</organism>
<keyword evidence="3" id="KW-1185">Reference proteome</keyword>
<sequence length="610" mass="69419">MTSRIAKHLSIGDLKSCVQVSRGFESHFTPHLWHTIHLEQLELVCRGARAINGCPHKCAIPNVIWNAESVKRLYFDAGTFVHGLNRLQKMLLLECTNVEKLEVEALEDDHGSVPSDLEEEAWAILTKFLKTNRKLRSVHLHTSLRHCNEAWIEALETLPHLEDIHVDNVIISSLQFVRLLRLMPDDAAAISSITLCNFRIIGSFPCLKNIASPSDMVVTRLSLNRLQEIDWNHYVELIRRFSSSLISLGFYFLEPSKSRQRKFRAIDFVSRVLGRLQKLEELSLRSVVSSTAGNDTSTLLDETFPGILRALPSKVVKLKVPGSGFSSYAIKTFENEEYFKKIQELDLDECESFSSTMALHCLESCPELVKFIAPEILLPDVLLRKSKPWRCIKMEHLQICFHGKVRADRRFIHGRDQDLVLTGYDEHDAIYKKLGKLTRLVHLDLGNHNVQSSYNELQPEQYCKFAGIGTPEPHDDMGYRGWNGEYYPCTHVRDFAAYYTRFGQLRLGYGIGLIKLKNLKRLQYLGLKNLGVKLSKSDARWMHDHWPDLRQIDGSLHCEPGKSVQRFALALGIRLEDEEDPAAAADLLESSEDELSDCGGMDSSSDDSSE</sequence>
<name>A0A086TJ77_9FUNG</name>
<dbReference type="InterPro" id="IPR032675">
    <property type="entry name" value="LRR_dom_sf"/>
</dbReference>
<evidence type="ECO:0000256" key="1">
    <source>
        <dbReference type="SAM" id="MobiDB-lite"/>
    </source>
</evidence>
<gene>
    <name evidence="2" type="ORF">MVEG_12158</name>
</gene>
<evidence type="ECO:0008006" key="4">
    <source>
        <dbReference type="Google" id="ProtNLM"/>
    </source>
</evidence>
<proteinExistence type="predicted"/>
<accession>A0A086TJ77</accession>
<dbReference type="Proteomes" id="UP000243308">
    <property type="component" value="Unassembled WGS sequence"/>
</dbReference>
<dbReference type="OrthoDB" id="2378809at2759"/>
<evidence type="ECO:0000313" key="3">
    <source>
        <dbReference type="Proteomes" id="UP000243308"/>
    </source>
</evidence>
<reference evidence="2 3" key="1">
    <citation type="submission" date="2011-02" db="EMBL/GenBank/DDBJ databases">
        <title>The Genome Sequence of Mortierella verticillata NRRL 6337.</title>
        <authorList>
            <consortium name="The Broad Institute Genome Sequencing Platform"/>
            <person name="Russ C."/>
            <person name="Cuomo C."/>
            <person name="Burger G."/>
            <person name="Gray M.W."/>
            <person name="Holland P.W.H."/>
            <person name="King N."/>
            <person name="Lang F.B.F."/>
            <person name="Roger A.J."/>
            <person name="Ruiz-Trillo I."/>
            <person name="Young S.K."/>
            <person name="Zeng Q."/>
            <person name="Gargeya S."/>
            <person name="Alvarado L."/>
            <person name="Berlin A."/>
            <person name="Chapman S.B."/>
            <person name="Chen Z."/>
            <person name="Freedman E."/>
            <person name="Gellesch M."/>
            <person name="Goldberg J."/>
            <person name="Griggs A."/>
            <person name="Gujja S."/>
            <person name="Heilman E."/>
            <person name="Heiman D."/>
            <person name="Howarth C."/>
            <person name="Mehta T."/>
            <person name="Neiman D."/>
            <person name="Pearson M."/>
            <person name="Roberts A."/>
            <person name="Saif S."/>
            <person name="Shea T."/>
            <person name="Shenoy N."/>
            <person name="Sisk P."/>
            <person name="Stolte C."/>
            <person name="Sykes S."/>
            <person name="White J."/>
            <person name="Yandava C."/>
            <person name="Haas B."/>
            <person name="Nusbaum C."/>
            <person name="Birren B."/>
        </authorList>
    </citation>
    <scope>NUCLEOTIDE SEQUENCE [LARGE SCALE GENOMIC DNA]</scope>
    <source>
        <strain evidence="2 3">NRRL 6337</strain>
    </source>
</reference>
<dbReference type="SUPFAM" id="SSF52047">
    <property type="entry name" value="RNI-like"/>
    <property type="match status" value="2"/>
</dbReference>
<evidence type="ECO:0000313" key="2">
    <source>
        <dbReference type="EMBL" id="KFH62004.1"/>
    </source>
</evidence>
<feature type="region of interest" description="Disordered" evidence="1">
    <location>
        <begin position="583"/>
        <end position="610"/>
    </location>
</feature>
<dbReference type="Gene3D" id="3.80.10.10">
    <property type="entry name" value="Ribonuclease Inhibitor"/>
    <property type="match status" value="1"/>
</dbReference>